<protein>
    <submittedName>
        <fullName evidence="3">Uncharacterized protein</fullName>
    </submittedName>
</protein>
<keyword evidence="1" id="KW-0812">Transmembrane</keyword>
<name>A0A1I4PEW4_9GAMM</name>
<feature type="transmembrane region" description="Helical" evidence="1">
    <location>
        <begin position="6"/>
        <end position="27"/>
    </location>
</feature>
<evidence type="ECO:0000313" key="5">
    <source>
        <dbReference type="Proteomes" id="UP000186904"/>
    </source>
</evidence>
<organism evidence="3 4">
    <name type="scientific">Halopseudomonas bauzanensis</name>
    <dbReference type="NCBI Taxonomy" id="653930"/>
    <lineage>
        <taxon>Bacteria</taxon>
        <taxon>Pseudomonadati</taxon>
        <taxon>Pseudomonadota</taxon>
        <taxon>Gammaproteobacteria</taxon>
        <taxon>Pseudomonadales</taxon>
        <taxon>Pseudomonadaceae</taxon>
        <taxon>Halopseudomonas</taxon>
    </lineage>
</organism>
<evidence type="ECO:0000313" key="2">
    <source>
        <dbReference type="EMBL" id="SES24359.1"/>
    </source>
</evidence>
<gene>
    <name evidence="3" type="ORF">SAMN04487855_2951</name>
    <name evidence="2" type="ORF">SAMN05216589_2819</name>
</gene>
<evidence type="ECO:0000313" key="4">
    <source>
        <dbReference type="Proteomes" id="UP000186599"/>
    </source>
</evidence>
<dbReference type="AlphaFoldDB" id="A0A1I4PEW4"/>
<dbReference type="Proteomes" id="UP000186904">
    <property type="component" value="Unassembled WGS sequence"/>
</dbReference>
<dbReference type="Proteomes" id="UP000186599">
    <property type="component" value="Unassembled WGS sequence"/>
</dbReference>
<keyword evidence="1" id="KW-1133">Transmembrane helix</keyword>
<reference evidence="4 5" key="1">
    <citation type="submission" date="2016-10" db="EMBL/GenBank/DDBJ databases">
        <authorList>
            <person name="de Groot N.N."/>
        </authorList>
    </citation>
    <scope>NUCLEOTIDE SEQUENCE [LARGE SCALE GENOMIC DNA]</scope>
    <source>
        <strain evidence="3 4">CGMCC 1.9095</strain>
        <strain evidence="2 5">DSM 22558</strain>
    </source>
</reference>
<sequence>MHKHYVNAVTIVAFFIALLTVLSIIAVHRTNVAHANQPAGIPCHTLSCHAMNPGHWL</sequence>
<dbReference type="EMBL" id="FOUA01000006">
    <property type="protein sequence ID" value="SFM26322.1"/>
    <property type="molecule type" value="Genomic_DNA"/>
</dbReference>
<accession>A0A1I4PEW4</accession>
<proteinExistence type="predicted"/>
<evidence type="ECO:0000256" key="1">
    <source>
        <dbReference type="SAM" id="Phobius"/>
    </source>
</evidence>
<evidence type="ECO:0000313" key="3">
    <source>
        <dbReference type="EMBL" id="SFM26322.1"/>
    </source>
</evidence>
<dbReference type="RefSeq" id="WP_169304583.1">
    <property type="nucleotide sequence ID" value="NZ_FOGN01000006.1"/>
</dbReference>
<dbReference type="EMBL" id="FOGN01000006">
    <property type="protein sequence ID" value="SES24359.1"/>
    <property type="molecule type" value="Genomic_DNA"/>
</dbReference>
<keyword evidence="4" id="KW-1185">Reference proteome</keyword>
<keyword evidence="1" id="KW-0472">Membrane</keyword>